<dbReference type="AlphaFoldDB" id="A0A0G4EGX8"/>
<organism evidence="3 4">
    <name type="scientific">Vitrella brassicaformis (strain CCMP3155)</name>
    <dbReference type="NCBI Taxonomy" id="1169540"/>
    <lineage>
        <taxon>Eukaryota</taxon>
        <taxon>Sar</taxon>
        <taxon>Alveolata</taxon>
        <taxon>Colpodellida</taxon>
        <taxon>Vitrellaceae</taxon>
        <taxon>Vitrella</taxon>
    </lineage>
</organism>
<dbReference type="Proteomes" id="UP000041254">
    <property type="component" value="Unassembled WGS sequence"/>
</dbReference>
<evidence type="ECO:0000259" key="1">
    <source>
        <dbReference type="Pfam" id="PF07699"/>
    </source>
</evidence>
<feature type="domain" description="DUF7630" evidence="2">
    <location>
        <begin position="157"/>
        <end position="203"/>
    </location>
</feature>
<evidence type="ECO:0000313" key="3">
    <source>
        <dbReference type="EMBL" id="CEL95719.1"/>
    </source>
</evidence>
<dbReference type="InterPro" id="IPR056047">
    <property type="entry name" value="CRMPA-like_DUF7630"/>
</dbReference>
<dbReference type="PhylomeDB" id="A0A0G4EGX8"/>
<dbReference type="InParanoid" id="A0A0G4EGX8"/>
<dbReference type="STRING" id="1169540.A0A0G4EGX8"/>
<dbReference type="OrthoDB" id="410989at2759"/>
<dbReference type="InterPro" id="IPR011641">
    <property type="entry name" value="Tyr-kin_ephrin_A/B_rcpt-like"/>
</dbReference>
<reference evidence="3 4" key="1">
    <citation type="submission" date="2014-11" db="EMBL/GenBank/DDBJ databases">
        <authorList>
            <person name="Zhu J."/>
            <person name="Qi W."/>
            <person name="Song R."/>
        </authorList>
    </citation>
    <scope>NUCLEOTIDE SEQUENCE [LARGE SCALE GENOMIC DNA]</scope>
</reference>
<protein>
    <recommendedName>
        <fullName evidence="5">Tyrosine-protein kinase ephrin type A/B receptor-like domain-containing protein</fullName>
    </recommendedName>
</protein>
<dbReference type="Pfam" id="PF24633">
    <property type="entry name" value="DUF7630"/>
    <property type="match status" value="1"/>
</dbReference>
<name>A0A0G4EGX8_VITBC</name>
<evidence type="ECO:0000259" key="2">
    <source>
        <dbReference type="Pfam" id="PF24633"/>
    </source>
</evidence>
<dbReference type="Gene3D" id="2.10.50.10">
    <property type="entry name" value="Tumor Necrosis Factor Receptor, subunit A, domain 2"/>
    <property type="match status" value="1"/>
</dbReference>
<sequence>MSLDTDCICGAGYQPSAYGRGYCTKCGRGVFKGVQGNIQCTNPCPLAATSDRGATSEDDCYCGGGFYAVIKRTVNGSVMTCNPCEGKKGWKCGEGVEPQAEPDYWQPGALGLDALFNRNQKGDAQPASARRLLQAADEGGVVGNETDVKIIALAPVIVECPEKGICVGNSTCKEELNLQGYACGQCKAGYTRIKPDKHECISCQEEFSVATLAAQLAFRPFSSAIISFYVAKLTIESSQEKSALHSVIFKILTTHLQVVSVLWGFDYSNVDVFFKDKYESVRTETLKDDKTWKPLKVPPKWPPFADDGNGGDILQYV</sequence>
<dbReference type="EMBL" id="CDMY01000236">
    <property type="protein sequence ID" value="CEL95719.1"/>
    <property type="molecule type" value="Genomic_DNA"/>
</dbReference>
<evidence type="ECO:0008006" key="5">
    <source>
        <dbReference type="Google" id="ProtNLM"/>
    </source>
</evidence>
<keyword evidence="4" id="KW-1185">Reference proteome</keyword>
<dbReference type="Pfam" id="PF07699">
    <property type="entry name" value="Ephrin_rec_like"/>
    <property type="match status" value="1"/>
</dbReference>
<proteinExistence type="predicted"/>
<feature type="domain" description="Tyrosine-protein kinase ephrin type A/B receptor-like" evidence="1">
    <location>
        <begin position="19"/>
        <end position="60"/>
    </location>
</feature>
<dbReference type="VEuPathDB" id="CryptoDB:Vbra_3772"/>
<evidence type="ECO:0000313" key="4">
    <source>
        <dbReference type="Proteomes" id="UP000041254"/>
    </source>
</evidence>
<gene>
    <name evidence="3" type="ORF">Vbra_3772</name>
</gene>
<accession>A0A0G4EGX8</accession>